<dbReference type="Proteomes" id="UP001516400">
    <property type="component" value="Unassembled WGS sequence"/>
</dbReference>
<sequence>MQGFPIVYTNVHGDTLTHAARHLPENKRLDLLQNLTDLLQKTFNYQFVFPALGHDDPSSRKKMGDMWSRWFPADSLKTFISGE</sequence>
<proteinExistence type="predicted"/>
<keyword evidence="2" id="KW-1185">Reference proteome</keyword>
<dbReference type="EMBL" id="JABFTP020000103">
    <property type="protein sequence ID" value="KAL3276584.1"/>
    <property type="molecule type" value="Genomic_DNA"/>
</dbReference>
<organism evidence="1 2">
    <name type="scientific">Cryptolaemus montrouzieri</name>
    <dbReference type="NCBI Taxonomy" id="559131"/>
    <lineage>
        <taxon>Eukaryota</taxon>
        <taxon>Metazoa</taxon>
        <taxon>Ecdysozoa</taxon>
        <taxon>Arthropoda</taxon>
        <taxon>Hexapoda</taxon>
        <taxon>Insecta</taxon>
        <taxon>Pterygota</taxon>
        <taxon>Neoptera</taxon>
        <taxon>Endopterygota</taxon>
        <taxon>Coleoptera</taxon>
        <taxon>Polyphaga</taxon>
        <taxon>Cucujiformia</taxon>
        <taxon>Coccinelloidea</taxon>
        <taxon>Coccinellidae</taxon>
        <taxon>Scymninae</taxon>
        <taxon>Scymnini</taxon>
        <taxon>Cryptolaemus</taxon>
    </lineage>
</organism>
<reference evidence="1 2" key="1">
    <citation type="journal article" date="2021" name="BMC Biol.">
        <title>Horizontally acquired antibacterial genes associated with adaptive radiation of ladybird beetles.</title>
        <authorList>
            <person name="Li H.S."/>
            <person name="Tang X.F."/>
            <person name="Huang Y.H."/>
            <person name="Xu Z.Y."/>
            <person name="Chen M.L."/>
            <person name="Du X.Y."/>
            <person name="Qiu B.Y."/>
            <person name="Chen P.T."/>
            <person name="Zhang W."/>
            <person name="Slipinski A."/>
            <person name="Escalona H.E."/>
            <person name="Waterhouse R.M."/>
            <person name="Zwick A."/>
            <person name="Pang H."/>
        </authorList>
    </citation>
    <scope>NUCLEOTIDE SEQUENCE [LARGE SCALE GENOMIC DNA]</scope>
    <source>
        <strain evidence="1">SYSU2018</strain>
    </source>
</reference>
<evidence type="ECO:0000313" key="2">
    <source>
        <dbReference type="Proteomes" id="UP001516400"/>
    </source>
</evidence>
<accession>A0ABD2NDE4</accession>
<gene>
    <name evidence="1" type="ORF">HHI36_011956</name>
</gene>
<dbReference type="AlphaFoldDB" id="A0ABD2NDE4"/>
<name>A0ABD2NDE4_9CUCU</name>
<comment type="caution">
    <text evidence="1">The sequence shown here is derived from an EMBL/GenBank/DDBJ whole genome shotgun (WGS) entry which is preliminary data.</text>
</comment>
<evidence type="ECO:0000313" key="1">
    <source>
        <dbReference type="EMBL" id="KAL3276584.1"/>
    </source>
</evidence>
<protein>
    <submittedName>
        <fullName evidence="1">Uncharacterized protein</fullName>
    </submittedName>
</protein>